<dbReference type="PANTHER" id="PTHR47694:SF1">
    <property type="entry name" value="PLANT UBX DOMAIN-CONTAINING PROTEIN 2"/>
    <property type="match status" value="1"/>
</dbReference>
<name>A0A9D4VQK2_PEA</name>
<evidence type="ECO:0000313" key="3">
    <source>
        <dbReference type="Proteomes" id="UP001058974"/>
    </source>
</evidence>
<dbReference type="PANTHER" id="PTHR47694">
    <property type="entry name" value="PLANT UBX DOMAIN-CONTAINING PROTEIN 2"/>
    <property type="match status" value="1"/>
</dbReference>
<protein>
    <recommendedName>
        <fullName evidence="1">PUB domain-containing protein</fullName>
    </recommendedName>
</protein>
<dbReference type="InterPro" id="IPR018997">
    <property type="entry name" value="PUB_domain"/>
</dbReference>
<dbReference type="Gramene" id="Psat07G0415100-T1">
    <property type="protein sequence ID" value="KAI5388348.1"/>
    <property type="gene ID" value="KIW84_074151"/>
</dbReference>
<proteinExistence type="predicted"/>
<gene>
    <name evidence="2" type="ORF">KIW84_074151</name>
</gene>
<dbReference type="Proteomes" id="UP001058974">
    <property type="component" value="Chromosome 7"/>
</dbReference>
<dbReference type="Gene3D" id="1.20.58.2190">
    <property type="match status" value="1"/>
</dbReference>
<dbReference type="InterPro" id="IPR036339">
    <property type="entry name" value="PUB-like_dom_sf"/>
</dbReference>
<sequence>MMERRVLPRSEDEVFERVESCLSNLVRNDDDNGNLVESEVFVESNNELEIFVGDYVSENLSEESVDIVLKLLMNIVKEPENAKFRKIRLSHPKIKEVVAKVSGGIELLRFFLFELKEEKGETYALTEVKWLL</sequence>
<dbReference type="SUPFAM" id="SSF143503">
    <property type="entry name" value="PUG domain-like"/>
    <property type="match status" value="1"/>
</dbReference>
<dbReference type="SMART" id="SM00580">
    <property type="entry name" value="PUG"/>
    <property type="match status" value="1"/>
</dbReference>
<comment type="caution">
    <text evidence="2">The sequence shown here is derived from an EMBL/GenBank/DDBJ whole genome shotgun (WGS) entry which is preliminary data.</text>
</comment>
<dbReference type="AlphaFoldDB" id="A0A9D4VQK2"/>
<evidence type="ECO:0000259" key="1">
    <source>
        <dbReference type="Pfam" id="PF09409"/>
    </source>
</evidence>
<keyword evidence="3" id="KW-1185">Reference proteome</keyword>
<evidence type="ECO:0000313" key="2">
    <source>
        <dbReference type="EMBL" id="KAI5388348.1"/>
    </source>
</evidence>
<reference evidence="2 3" key="1">
    <citation type="journal article" date="2022" name="Nat. Genet.">
        <title>Improved pea reference genome and pan-genome highlight genomic features and evolutionary characteristics.</title>
        <authorList>
            <person name="Yang T."/>
            <person name="Liu R."/>
            <person name="Luo Y."/>
            <person name="Hu S."/>
            <person name="Wang D."/>
            <person name="Wang C."/>
            <person name="Pandey M.K."/>
            <person name="Ge S."/>
            <person name="Xu Q."/>
            <person name="Li N."/>
            <person name="Li G."/>
            <person name="Huang Y."/>
            <person name="Saxena R.K."/>
            <person name="Ji Y."/>
            <person name="Li M."/>
            <person name="Yan X."/>
            <person name="He Y."/>
            <person name="Liu Y."/>
            <person name="Wang X."/>
            <person name="Xiang C."/>
            <person name="Varshney R.K."/>
            <person name="Ding H."/>
            <person name="Gao S."/>
            <person name="Zong X."/>
        </authorList>
    </citation>
    <scope>NUCLEOTIDE SEQUENCE [LARGE SCALE GENOMIC DNA]</scope>
    <source>
        <strain evidence="2 3">cv. Zhongwan 6</strain>
    </source>
</reference>
<feature type="domain" description="PUB" evidence="1">
    <location>
        <begin position="62"/>
        <end position="128"/>
    </location>
</feature>
<organism evidence="2 3">
    <name type="scientific">Pisum sativum</name>
    <name type="common">Garden pea</name>
    <name type="synonym">Lathyrus oleraceus</name>
    <dbReference type="NCBI Taxonomy" id="3888"/>
    <lineage>
        <taxon>Eukaryota</taxon>
        <taxon>Viridiplantae</taxon>
        <taxon>Streptophyta</taxon>
        <taxon>Embryophyta</taxon>
        <taxon>Tracheophyta</taxon>
        <taxon>Spermatophyta</taxon>
        <taxon>Magnoliopsida</taxon>
        <taxon>eudicotyledons</taxon>
        <taxon>Gunneridae</taxon>
        <taxon>Pentapetalae</taxon>
        <taxon>rosids</taxon>
        <taxon>fabids</taxon>
        <taxon>Fabales</taxon>
        <taxon>Fabaceae</taxon>
        <taxon>Papilionoideae</taxon>
        <taxon>50 kb inversion clade</taxon>
        <taxon>NPAAA clade</taxon>
        <taxon>Hologalegina</taxon>
        <taxon>IRL clade</taxon>
        <taxon>Fabeae</taxon>
        <taxon>Lathyrus</taxon>
    </lineage>
</organism>
<accession>A0A9D4VQK2</accession>
<dbReference type="CDD" id="cd09212">
    <property type="entry name" value="PUB"/>
    <property type="match status" value="1"/>
</dbReference>
<dbReference type="GO" id="GO:0050832">
    <property type="term" value="P:defense response to fungus"/>
    <property type="evidence" value="ECO:0007669"/>
    <property type="project" value="TreeGrafter"/>
</dbReference>
<dbReference type="Pfam" id="PF09409">
    <property type="entry name" value="PUB"/>
    <property type="match status" value="1"/>
</dbReference>
<dbReference type="EMBL" id="JAMSHJ010000007">
    <property type="protein sequence ID" value="KAI5388348.1"/>
    <property type="molecule type" value="Genomic_DNA"/>
</dbReference>